<dbReference type="AlphaFoldDB" id="A0A5C7CDX6"/>
<dbReference type="NCBIfam" id="TIGR01551">
    <property type="entry name" value="major_capsid_P2"/>
    <property type="match status" value="1"/>
</dbReference>
<name>A0A5C7CDX6_SERMA</name>
<feature type="region of interest" description="Disordered" evidence="1">
    <location>
        <begin position="375"/>
        <end position="432"/>
    </location>
</feature>
<dbReference type="Proteomes" id="UP000321126">
    <property type="component" value="Unassembled WGS sequence"/>
</dbReference>
<dbReference type="Pfam" id="PF05125">
    <property type="entry name" value="Phage_cap_P2"/>
    <property type="match status" value="1"/>
</dbReference>
<dbReference type="EMBL" id="VOUQ01000007">
    <property type="protein sequence ID" value="TXE33242.1"/>
    <property type="molecule type" value="Genomic_DNA"/>
</dbReference>
<accession>A0A5C7CDX6</accession>
<organism evidence="2 3">
    <name type="scientific">Serratia marcescens</name>
    <dbReference type="NCBI Taxonomy" id="615"/>
    <lineage>
        <taxon>Bacteria</taxon>
        <taxon>Pseudomonadati</taxon>
        <taxon>Pseudomonadota</taxon>
        <taxon>Gammaproteobacteria</taxon>
        <taxon>Enterobacterales</taxon>
        <taxon>Yersiniaceae</taxon>
        <taxon>Serratia</taxon>
    </lineage>
</organism>
<evidence type="ECO:0000313" key="2">
    <source>
        <dbReference type="EMBL" id="TXE33242.1"/>
    </source>
</evidence>
<proteinExistence type="predicted"/>
<dbReference type="InterPro" id="IPR006441">
    <property type="entry name" value="Phage_P2_GpN"/>
</dbReference>
<protein>
    <submittedName>
        <fullName evidence="2">Phage major capsid protein, P2 family</fullName>
    </submittedName>
</protein>
<reference evidence="2 3" key="1">
    <citation type="submission" date="2019-07" db="EMBL/GenBank/DDBJ databases">
        <title>Serratia strains were isolated from fresh produce.</title>
        <authorList>
            <person name="Cho G.-S."/>
            <person name="Stein M."/>
            <person name="Lee W."/>
            <person name="Suh S.H."/>
            <person name="Franz C.M.A.P."/>
        </authorList>
    </citation>
    <scope>NUCLEOTIDE SEQUENCE [LARGE SCALE GENOMIC DNA]</scope>
    <source>
        <strain evidence="2 3">S16</strain>
    </source>
</reference>
<dbReference type="RefSeq" id="WP_147881761.1">
    <property type="nucleotide sequence ID" value="NZ_VOUQ01000007.1"/>
</dbReference>
<gene>
    <name evidence="2" type="ORF">FOT62_13810</name>
</gene>
<evidence type="ECO:0000256" key="1">
    <source>
        <dbReference type="SAM" id="MobiDB-lite"/>
    </source>
</evidence>
<comment type="caution">
    <text evidence="2">The sequence shown here is derived from an EMBL/GenBank/DDBJ whole genome shotgun (WGS) entry which is preliminary data.</text>
</comment>
<sequence>MIPETEVAFGQYLTQQAKLNGITTAVITAGKKFTVAPAVAQRIEKRTQESSSFLMSINIVPVINQQGQKIGLGVSGPTASNTDTTQKDRVPRDLSNMTAQNYFCQQTNFDTLLRYEKIDMWAAFPNFQPILRDSILQRQALDRIMIGWNGTHRAKTSDPAAFPLLQDVAPGWLQKCRDDAPERVMAGGKDPTKVVIGKGGDYENLDAAVMDVTNNLIAPWYQDDPKLVVICGRQLLADKYFPLVNQQQPNSEALAADIIISQKRIGGLQAVRVPYFPANALMITRLDNLSIYWQKGTRRRCILDNAKRDQIENYESVNQDYVIEDYEGCCVIENIVMPHSPEDDKTPDNQGVIDAAAAKAVEAITSAFQRIPAAESARLPVDAPPDNLPPSEAVEIAPPDGTPSDDSGAADSQDDVVPDADAKSDTKKGKSP</sequence>
<evidence type="ECO:0000313" key="3">
    <source>
        <dbReference type="Proteomes" id="UP000321126"/>
    </source>
</evidence>
<feature type="compositionally biased region" description="Basic and acidic residues" evidence="1">
    <location>
        <begin position="420"/>
        <end position="432"/>
    </location>
</feature>